<reference evidence="2 3" key="1">
    <citation type="submission" date="2019-05" db="EMBL/GenBank/DDBJ databases">
        <title>Another draft genome of Portunus trituberculatus and its Hox gene families provides insights of decapod evolution.</title>
        <authorList>
            <person name="Jeong J.-H."/>
            <person name="Song I."/>
            <person name="Kim S."/>
            <person name="Choi T."/>
            <person name="Kim D."/>
            <person name="Ryu S."/>
            <person name="Kim W."/>
        </authorList>
    </citation>
    <scope>NUCLEOTIDE SEQUENCE [LARGE SCALE GENOMIC DNA]</scope>
    <source>
        <tissue evidence="2">Muscle</tissue>
    </source>
</reference>
<gene>
    <name evidence="2" type="ORF">E2C01_071663</name>
</gene>
<protein>
    <submittedName>
        <fullName evidence="2">Uncharacterized protein</fullName>
    </submittedName>
</protein>
<sequence length="174" mass="19000">MAVFMCVGANRTHPESREAEGKLCHPTPHSPCSPSAPRLLRQSKDDFSRSASATNTLIRGRRNLYGARVKLIRCITRQMGHQITDDADIARDDRGGTCKMAGGGETRLPSLPAVSWSSHMSPNKCAPFAGVELLSSPPQQAPGSRGVGETEDRGGGGNTHYSPWNYVWEQSWFY</sequence>
<organism evidence="2 3">
    <name type="scientific">Portunus trituberculatus</name>
    <name type="common">Swimming crab</name>
    <name type="synonym">Neptunus trituberculatus</name>
    <dbReference type="NCBI Taxonomy" id="210409"/>
    <lineage>
        <taxon>Eukaryota</taxon>
        <taxon>Metazoa</taxon>
        <taxon>Ecdysozoa</taxon>
        <taxon>Arthropoda</taxon>
        <taxon>Crustacea</taxon>
        <taxon>Multicrustacea</taxon>
        <taxon>Malacostraca</taxon>
        <taxon>Eumalacostraca</taxon>
        <taxon>Eucarida</taxon>
        <taxon>Decapoda</taxon>
        <taxon>Pleocyemata</taxon>
        <taxon>Brachyura</taxon>
        <taxon>Eubrachyura</taxon>
        <taxon>Portunoidea</taxon>
        <taxon>Portunidae</taxon>
        <taxon>Portuninae</taxon>
        <taxon>Portunus</taxon>
    </lineage>
</organism>
<evidence type="ECO:0000313" key="2">
    <source>
        <dbReference type="EMBL" id="MPC77215.1"/>
    </source>
</evidence>
<comment type="caution">
    <text evidence="2">The sequence shown here is derived from an EMBL/GenBank/DDBJ whole genome shotgun (WGS) entry which is preliminary data.</text>
</comment>
<feature type="compositionally biased region" description="Low complexity" evidence="1">
    <location>
        <begin position="24"/>
        <end position="36"/>
    </location>
</feature>
<dbReference type="AlphaFoldDB" id="A0A5B7I503"/>
<evidence type="ECO:0000256" key="1">
    <source>
        <dbReference type="SAM" id="MobiDB-lite"/>
    </source>
</evidence>
<feature type="region of interest" description="Disordered" evidence="1">
    <location>
        <begin position="15"/>
        <end position="36"/>
    </location>
</feature>
<feature type="region of interest" description="Disordered" evidence="1">
    <location>
        <begin position="135"/>
        <end position="160"/>
    </location>
</feature>
<name>A0A5B7I503_PORTR</name>
<evidence type="ECO:0000313" key="3">
    <source>
        <dbReference type="Proteomes" id="UP000324222"/>
    </source>
</evidence>
<dbReference type="EMBL" id="VSRR010045318">
    <property type="protein sequence ID" value="MPC77215.1"/>
    <property type="molecule type" value="Genomic_DNA"/>
</dbReference>
<proteinExistence type="predicted"/>
<accession>A0A5B7I503</accession>
<dbReference type="Proteomes" id="UP000324222">
    <property type="component" value="Unassembled WGS sequence"/>
</dbReference>
<keyword evidence="3" id="KW-1185">Reference proteome</keyword>